<feature type="transmembrane region" description="Helical" evidence="2">
    <location>
        <begin position="27"/>
        <end position="50"/>
    </location>
</feature>
<name>A0A1Y0IN93_9BACL</name>
<keyword evidence="2" id="KW-0472">Membrane</keyword>
<feature type="region of interest" description="Disordered" evidence="1">
    <location>
        <begin position="143"/>
        <end position="170"/>
    </location>
</feature>
<dbReference type="AlphaFoldDB" id="A0A1Y0IN93"/>
<dbReference type="Pfam" id="PF07454">
    <property type="entry name" value="SpoIIP"/>
    <property type="match status" value="1"/>
</dbReference>
<evidence type="ECO:0000313" key="4">
    <source>
        <dbReference type="Proteomes" id="UP000195437"/>
    </source>
</evidence>
<feature type="compositionally biased region" description="Basic and acidic residues" evidence="1">
    <location>
        <begin position="160"/>
        <end position="170"/>
    </location>
</feature>
<dbReference type="KEGG" id="tum:CBW65_14055"/>
<evidence type="ECO:0000256" key="2">
    <source>
        <dbReference type="SAM" id="Phobius"/>
    </source>
</evidence>
<dbReference type="RefSeq" id="WP_087457367.1">
    <property type="nucleotide sequence ID" value="NZ_CP021434.1"/>
</dbReference>
<dbReference type="EMBL" id="CP021434">
    <property type="protein sequence ID" value="ARU62001.1"/>
    <property type="molecule type" value="Genomic_DNA"/>
</dbReference>
<evidence type="ECO:0000313" key="3">
    <source>
        <dbReference type="EMBL" id="ARU62001.1"/>
    </source>
</evidence>
<evidence type="ECO:0000256" key="1">
    <source>
        <dbReference type="SAM" id="MobiDB-lite"/>
    </source>
</evidence>
<dbReference type="NCBIfam" id="TIGR02867">
    <property type="entry name" value="spore_II_P"/>
    <property type="match status" value="1"/>
</dbReference>
<dbReference type="Proteomes" id="UP000195437">
    <property type="component" value="Chromosome"/>
</dbReference>
<evidence type="ECO:0008006" key="5">
    <source>
        <dbReference type="Google" id="ProtNLM"/>
    </source>
</evidence>
<proteinExistence type="predicted"/>
<organism evidence="3 4">
    <name type="scientific">Tumebacillus avium</name>
    <dbReference type="NCBI Taxonomy" id="1903704"/>
    <lineage>
        <taxon>Bacteria</taxon>
        <taxon>Bacillati</taxon>
        <taxon>Bacillota</taxon>
        <taxon>Bacilli</taxon>
        <taxon>Bacillales</taxon>
        <taxon>Alicyclobacillaceae</taxon>
        <taxon>Tumebacillus</taxon>
    </lineage>
</organism>
<keyword evidence="2" id="KW-1133">Transmembrane helix</keyword>
<accession>A0A1Y0IN93</accession>
<dbReference type="InterPro" id="IPR010897">
    <property type="entry name" value="Spore_II_P"/>
</dbReference>
<gene>
    <name evidence="3" type="ORF">CBW65_14055</name>
</gene>
<protein>
    <recommendedName>
        <fullName evidence="5">Stage II sporulation protein P</fullName>
    </recommendedName>
</protein>
<dbReference type="OrthoDB" id="1633470at2"/>
<reference evidence="4" key="1">
    <citation type="submission" date="2017-05" db="EMBL/GenBank/DDBJ databases">
        <authorList>
            <person name="Sung H."/>
        </authorList>
    </citation>
    <scope>NUCLEOTIDE SEQUENCE [LARGE SCALE GENOMIC DNA]</scope>
    <source>
        <strain evidence="4">AR23208</strain>
    </source>
</reference>
<keyword evidence="4" id="KW-1185">Reference proteome</keyword>
<sequence length="390" mass="43339">MKRDEDRKRRFRYYTLNFSGHKARTTIVTMTLAVAAFAIITGILSVQLIAGAGQKGIAGRILHSISGQSLGTMLSQEIPMFASSVPAAKTAEANPYPKGIANMLLYVFTDIDTTNPLTLLGYQIPGMAVADFKLLTPDPAYDTPPSDHDFGELPPNLNPKPREKVEPVKSDKPQVYVYHSHNRESFLPDIGKTNPSLAYDGKKNIEQAGKWLLGELQTAGIQGMQTTEDYWQFPFEDAYDFSRKTVEKVLGEQQDLKLVYDIHRDAGEREATTRKVNGEDYAAVYWIVGGGNPNYKKNAEVATKLDGYLKQMYPGLSRGVWARPYNANFDTRYNQDLSPNMVLIEIGGPYNTLAEVERTSKALAKVTEAYLKELAQADSGVKVEEVPAQK</sequence>
<keyword evidence="2" id="KW-0812">Transmembrane</keyword>